<evidence type="ECO:0000256" key="12">
    <source>
        <dbReference type="ARBA" id="ARBA00023004"/>
    </source>
</evidence>
<evidence type="ECO:0000259" key="20">
    <source>
        <dbReference type="PROSITE" id="PS51184"/>
    </source>
</evidence>
<feature type="region of interest" description="Disordered" evidence="16">
    <location>
        <begin position="1292"/>
        <end position="1311"/>
    </location>
</feature>
<dbReference type="Pfam" id="PF01388">
    <property type="entry name" value="ARID"/>
    <property type="match status" value="1"/>
</dbReference>
<keyword evidence="5" id="KW-0479">Metal-binding</keyword>
<dbReference type="GO" id="GO:0003677">
    <property type="term" value="F:DNA binding"/>
    <property type="evidence" value="ECO:0007669"/>
    <property type="project" value="InterPro"/>
</dbReference>
<proteinExistence type="inferred from homology"/>
<protein>
    <recommendedName>
        <fullName evidence="4">[histone H3]-trimethyl-L-lysine(4) demethylase</fullName>
        <ecNumber evidence="4">1.14.11.67</ecNumber>
    </recommendedName>
</protein>
<dbReference type="Gene3D" id="2.60.120.650">
    <property type="entry name" value="Cupin"/>
    <property type="match status" value="2"/>
</dbReference>
<feature type="region of interest" description="Disordered" evidence="16">
    <location>
        <begin position="1386"/>
        <end position="1414"/>
    </location>
</feature>
<dbReference type="InterPro" id="IPR019787">
    <property type="entry name" value="Znf_PHD-finger"/>
</dbReference>
<dbReference type="Pfam" id="PF02375">
    <property type="entry name" value="JmjN"/>
    <property type="match status" value="1"/>
</dbReference>
<keyword evidence="21" id="KW-0489">Methyltransferase</keyword>
<dbReference type="OMA" id="FMIRCEL"/>
<keyword evidence="9" id="KW-0156">Chromatin regulator</keyword>
<comment type="cofactor">
    <cofactor evidence="1">
        <name>Fe(2+)</name>
        <dbReference type="ChEBI" id="CHEBI:29033"/>
    </cofactor>
</comment>
<feature type="compositionally biased region" description="Polar residues" evidence="16">
    <location>
        <begin position="1520"/>
        <end position="1531"/>
    </location>
</feature>
<dbReference type="OrthoDB" id="1678912at2759"/>
<dbReference type="PROSITE" id="PS50016">
    <property type="entry name" value="ZF_PHD_2"/>
    <property type="match status" value="1"/>
</dbReference>
<dbReference type="PROSITE" id="PS51011">
    <property type="entry name" value="ARID"/>
    <property type="match status" value="1"/>
</dbReference>
<feature type="region of interest" description="Disordered" evidence="16">
    <location>
        <begin position="170"/>
        <end position="197"/>
    </location>
</feature>
<reference evidence="21 22" key="1">
    <citation type="journal article" date="2016" name="Genome Biol. Evol.">
        <title>Gene Family Evolution Reflects Adaptation to Soil Environmental Stressors in the Genome of the Collembolan Orchesella cincta.</title>
        <authorList>
            <person name="Faddeeva-Vakhrusheva A."/>
            <person name="Derks M.F."/>
            <person name="Anvar S.Y."/>
            <person name="Agamennone V."/>
            <person name="Suring W."/>
            <person name="Smit S."/>
            <person name="van Straalen N.M."/>
            <person name="Roelofs D."/>
        </authorList>
    </citation>
    <scope>NUCLEOTIDE SEQUENCE [LARGE SCALE GENOMIC DNA]</scope>
    <source>
        <tissue evidence="21">Mixed pool</tissue>
    </source>
</reference>
<feature type="domain" description="JmjC" evidence="20">
    <location>
        <begin position="345"/>
        <end position="511"/>
    </location>
</feature>
<dbReference type="SUPFAM" id="SSF51197">
    <property type="entry name" value="Clavaminate synthase-like"/>
    <property type="match status" value="1"/>
</dbReference>
<keyword evidence="12" id="KW-0408">Iron</keyword>
<dbReference type="Pfam" id="PF21323">
    <property type="entry name" value="KDM5_C-hel"/>
    <property type="match status" value="1"/>
</dbReference>
<keyword evidence="13" id="KW-0539">Nucleus</keyword>
<feature type="compositionally biased region" description="Basic and acidic residues" evidence="16">
    <location>
        <begin position="1503"/>
        <end position="1514"/>
    </location>
</feature>
<dbReference type="Pfam" id="PF08429">
    <property type="entry name" value="PLU-1"/>
    <property type="match status" value="1"/>
</dbReference>
<dbReference type="SMART" id="SM00501">
    <property type="entry name" value="BRIGHT"/>
    <property type="match status" value="1"/>
</dbReference>
<dbReference type="Proteomes" id="UP000094527">
    <property type="component" value="Unassembled WGS sequence"/>
</dbReference>
<feature type="compositionally biased region" description="Low complexity" evidence="16">
    <location>
        <begin position="1487"/>
        <end position="1497"/>
    </location>
</feature>
<dbReference type="EMBL" id="LJIJ01000054">
    <property type="protein sequence ID" value="ODN04140.1"/>
    <property type="molecule type" value="Genomic_DNA"/>
</dbReference>
<dbReference type="PROSITE" id="PS51183">
    <property type="entry name" value="JMJN"/>
    <property type="match status" value="1"/>
</dbReference>
<dbReference type="Gene3D" id="3.30.40.10">
    <property type="entry name" value="Zinc/RING finger domain, C3HC4 (zinc finger)"/>
    <property type="match status" value="3"/>
</dbReference>
<evidence type="ECO:0000256" key="1">
    <source>
        <dbReference type="ARBA" id="ARBA00001954"/>
    </source>
</evidence>
<gene>
    <name evidence="21" type="ORF">Ocin01_02534</name>
</gene>
<dbReference type="InterPro" id="IPR001606">
    <property type="entry name" value="ARID_dom"/>
</dbReference>
<comment type="caution">
    <text evidence="21">The sequence shown here is derived from an EMBL/GenBank/DDBJ whole genome shotgun (WGS) entry which is preliminary data.</text>
</comment>
<dbReference type="GO" id="GO:0032259">
    <property type="term" value="P:methylation"/>
    <property type="evidence" value="ECO:0007669"/>
    <property type="project" value="UniProtKB-KW"/>
</dbReference>
<dbReference type="InterPro" id="IPR001965">
    <property type="entry name" value="Znf_PHD"/>
</dbReference>
<dbReference type="InterPro" id="IPR013637">
    <property type="entry name" value="Lys_sp_deMease-like_dom"/>
</dbReference>
<evidence type="ECO:0000256" key="5">
    <source>
        <dbReference type="ARBA" id="ARBA00022723"/>
    </source>
</evidence>
<evidence type="ECO:0000256" key="3">
    <source>
        <dbReference type="ARBA" id="ARBA00006801"/>
    </source>
</evidence>
<feature type="non-terminal residue" evidence="21">
    <location>
        <position position="1531"/>
    </location>
</feature>
<dbReference type="Pfam" id="PF00628">
    <property type="entry name" value="PHD"/>
    <property type="match status" value="2"/>
</dbReference>
<keyword evidence="10" id="KW-0223">Dioxygenase</keyword>
<keyword evidence="7 15" id="KW-0863">Zinc-finger</keyword>
<feature type="domain" description="PHD-type" evidence="17">
    <location>
        <begin position="207"/>
        <end position="257"/>
    </location>
</feature>
<evidence type="ECO:0000256" key="16">
    <source>
        <dbReference type="SAM" id="MobiDB-lite"/>
    </source>
</evidence>
<evidence type="ECO:0000256" key="4">
    <source>
        <dbReference type="ARBA" id="ARBA00012902"/>
    </source>
</evidence>
<dbReference type="GO" id="GO:0005634">
    <property type="term" value="C:nucleus"/>
    <property type="evidence" value="ECO:0007669"/>
    <property type="project" value="UniProtKB-SubCell"/>
</dbReference>
<feature type="domain" description="JmjN" evidence="19">
    <location>
        <begin position="16"/>
        <end position="57"/>
    </location>
</feature>
<dbReference type="SMART" id="SM00249">
    <property type="entry name" value="PHD"/>
    <property type="match status" value="3"/>
</dbReference>
<evidence type="ECO:0000256" key="9">
    <source>
        <dbReference type="ARBA" id="ARBA00022853"/>
    </source>
</evidence>
<dbReference type="SMART" id="SM00545">
    <property type="entry name" value="JmjN"/>
    <property type="match status" value="1"/>
</dbReference>
<name>A0A1D2NFU4_ORCCI</name>
<evidence type="ECO:0000313" key="22">
    <source>
        <dbReference type="Proteomes" id="UP000094527"/>
    </source>
</evidence>
<dbReference type="InterPro" id="IPR019786">
    <property type="entry name" value="Zinc_finger_PHD-type_CS"/>
</dbReference>
<comment type="similarity">
    <text evidence="3">Belongs to the JARID1 histone demethylase family.</text>
</comment>
<evidence type="ECO:0000256" key="6">
    <source>
        <dbReference type="ARBA" id="ARBA00022737"/>
    </source>
</evidence>
<dbReference type="InterPro" id="IPR003349">
    <property type="entry name" value="JmjN"/>
</dbReference>
<dbReference type="EC" id="1.14.11.67" evidence="4"/>
<evidence type="ECO:0000256" key="10">
    <source>
        <dbReference type="ARBA" id="ARBA00022964"/>
    </source>
</evidence>
<dbReference type="STRING" id="48709.A0A1D2NFU4"/>
<evidence type="ECO:0000259" key="17">
    <source>
        <dbReference type="PROSITE" id="PS50016"/>
    </source>
</evidence>
<evidence type="ECO:0000256" key="7">
    <source>
        <dbReference type="ARBA" id="ARBA00022771"/>
    </source>
</evidence>
<dbReference type="SMART" id="SM00558">
    <property type="entry name" value="JmjC"/>
    <property type="match status" value="1"/>
</dbReference>
<dbReference type="InterPro" id="IPR003347">
    <property type="entry name" value="JmjC_dom"/>
</dbReference>
<dbReference type="SUPFAM" id="SSF46774">
    <property type="entry name" value="ARID-like"/>
    <property type="match status" value="1"/>
</dbReference>
<evidence type="ECO:0000259" key="19">
    <source>
        <dbReference type="PROSITE" id="PS51183"/>
    </source>
</evidence>
<dbReference type="InterPro" id="IPR013083">
    <property type="entry name" value="Znf_RING/FYVE/PHD"/>
</dbReference>
<organism evidence="21 22">
    <name type="scientific">Orchesella cincta</name>
    <name type="common">Springtail</name>
    <name type="synonym">Podura cincta</name>
    <dbReference type="NCBI Taxonomy" id="48709"/>
    <lineage>
        <taxon>Eukaryota</taxon>
        <taxon>Metazoa</taxon>
        <taxon>Ecdysozoa</taxon>
        <taxon>Arthropoda</taxon>
        <taxon>Hexapoda</taxon>
        <taxon>Collembola</taxon>
        <taxon>Entomobryomorpha</taxon>
        <taxon>Entomobryoidea</taxon>
        <taxon>Orchesellidae</taxon>
        <taxon>Orchesellinae</taxon>
        <taxon>Orchesella</taxon>
    </lineage>
</organism>
<evidence type="ECO:0000256" key="8">
    <source>
        <dbReference type="ARBA" id="ARBA00022833"/>
    </source>
</evidence>
<dbReference type="GO" id="GO:0008270">
    <property type="term" value="F:zinc ion binding"/>
    <property type="evidence" value="ECO:0007669"/>
    <property type="project" value="UniProtKB-KW"/>
</dbReference>
<keyword evidence="6" id="KW-0677">Repeat</keyword>
<feature type="domain" description="ARID" evidence="18">
    <location>
        <begin position="72"/>
        <end position="166"/>
    </location>
</feature>
<dbReference type="InterPro" id="IPR011011">
    <property type="entry name" value="Znf_FYVE_PHD"/>
</dbReference>
<dbReference type="CDD" id="cd15610">
    <property type="entry name" value="PHD3_KDM5A_like"/>
    <property type="match status" value="1"/>
</dbReference>
<feature type="region of interest" description="Disordered" evidence="16">
    <location>
        <begin position="1484"/>
        <end position="1531"/>
    </location>
</feature>
<keyword evidence="11" id="KW-0560">Oxidoreductase</keyword>
<dbReference type="PROSITE" id="PS01359">
    <property type="entry name" value="ZF_PHD_1"/>
    <property type="match status" value="1"/>
</dbReference>
<dbReference type="Pfam" id="PF02373">
    <property type="entry name" value="JmjC"/>
    <property type="match status" value="1"/>
</dbReference>
<dbReference type="InterPro" id="IPR004198">
    <property type="entry name" value="Znf_C5HC2"/>
</dbReference>
<dbReference type="InterPro" id="IPR048615">
    <property type="entry name" value="KDM5_C-hel"/>
</dbReference>
<keyword evidence="22" id="KW-1185">Reference proteome</keyword>
<dbReference type="InterPro" id="IPR036431">
    <property type="entry name" value="ARID_dom_sf"/>
</dbReference>
<keyword evidence="21" id="KW-0808">Transferase</keyword>
<accession>A0A1D2NFU4</accession>
<evidence type="ECO:0000256" key="15">
    <source>
        <dbReference type="PROSITE-ProRule" id="PRU00146"/>
    </source>
</evidence>
<dbReference type="GO" id="GO:0034647">
    <property type="term" value="F:histone H3K4me/H3K4me2/H3K4me3 demethylase activity"/>
    <property type="evidence" value="ECO:0007669"/>
    <property type="project" value="UniProtKB-EC"/>
</dbReference>
<evidence type="ECO:0000256" key="14">
    <source>
        <dbReference type="ARBA" id="ARBA00048734"/>
    </source>
</evidence>
<dbReference type="GO" id="GO:0006355">
    <property type="term" value="P:regulation of DNA-templated transcription"/>
    <property type="evidence" value="ECO:0007669"/>
    <property type="project" value="TreeGrafter"/>
</dbReference>
<dbReference type="PANTHER" id="PTHR10694:SF33">
    <property type="entry name" value="LYSINE-SPECIFIC DEMETHYLASE 5"/>
    <property type="match status" value="1"/>
</dbReference>
<dbReference type="GO" id="GO:0008168">
    <property type="term" value="F:methyltransferase activity"/>
    <property type="evidence" value="ECO:0007669"/>
    <property type="project" value="UniProtKB-KW"/>
</dbReference>
<comment type="subcellular location">
    <subcellularLocation>
        <location evidence="2">Nucleus</location>
    </subcellularLocation>
</comment>
<feature type="compositionally biased region" description="Polar residues" evidence="16">
    <location>
        <begin position="1293"/>
        <end position="1302"/>
    </location>
</feature>
<dbReference type="GO" id="GO:0000785">
    <property type="term" value="C:chromatin"/>
    <property type="evidence" value="ECO:0007669"/>
    <property type="project" value="TreeGrafter"/>
</dbReference>
<dbReference type="SUPFAM" id="SSF57903">
    <property type="entry name" value="FYVE/PHD zinc finger"/>
    <property type="match status" value="3"/>
</dbReference>
<feature type="compositionally biased region" description="Basic and acidic residues" evidence="16">
    <location>
        <begin position="1393"/>
        <end position="1404"/>
    </location>
</feature>
<dbReference type="PROSITE" id="PS51184">
    <property type="entry name" value="JMJC"/>
    <property type="match status" value="1"/>
</dbReference>
<evidence type="ECO:0000313" key="21">
    <source>
        <dbReference type="EMBL" id="ODN04140.1"/>
    </source>
</evidence>
<evidence type="ECO:0000256" key="11">
    <source>
        <dbReference type="ARBA" id="ARBA00023002"/>
    </source>
</evidence>
<comment type="catalytic activity">
    <reaction evidence="14">
        <text>N(6),N(6),N(6)-trimethyl-L-lysyl(4)-[histone H3] + 3 2-oxoglutarate + 3 O2 = L-lysyl(4)-[histone H3] + 3 formaldehyde + 3 succinate + 3 CO2</text>
        <dbReference type="Rhea" id="RHEA:60208"/>
        <dbReference type="Rhea" id="RHEA-COMP:15537"/>
        <dbReference type="Rhea" id="RHEA-COMP:15547"/>
        <dbReference type="ChEBI" id="CHEBI:15379"/>
        <dbReference type="ChEBI" id="CHEBI:16526"/>
        <dbReference type="ChEBI" id="CHEBI:16810"/>
        <dbReference type="ChEBI" id="CHEBI:16842"/>
        <dbReference type="ChEBI" id="CHEBI:29969"/>
        <dbReference type="ChEBI" id="CHEBI:30031"/>
        <dbReference type="ChEBI" id="CHEBI:61961"/>
        <dbReference type="EC" id="1.14.11.67"/>
    </reaction>
</comment>
<dbReference type="CDD" id="cd15515">
    <property type="entry name" value="PHD1_KDM5A_like"/>
    <property type="match status" value="1"/>
</dbReference>
<dbReference type="SMART" id="SM01014">
    <property type="entry name" value="ARID"/>
    <property type="match status" value="1"/>
</dbReference>
<evidence type="ECO:0000256" key="2">
    <source>
        <dbReference type="ARBA" id="ARBA00004123"/>
    </source>
</evidence>
<keyword evidence="8" id="KW-0862">Zinc</keyword>
<evidence type="ECO:0000256" key="13">
    <source>
        <dbReference type="ARBA" id="ARBA00023242"/>
    </source>
</evidence>
<evidence type="ECO:0000259" key="18">
    <source>
        <dbReference type="PROSITE" id="PS51011"/>
    </source>
</evidence>
<dbReference type="Pfam" id="PF02928">
    <property type="entry name" value="zf-C5HC2"/>
    <property type="match status" value="1"/>
</dbReference>
<feature type="region of interest" description="Disordered" evidence="16">
    <location>
        <begin position="1246"/>
        <end position="1266"/>
    </location>
</feature>
<sequence>MSKMAEDFAFNRPVEAPTFHPTEEEFADPLAYISKIRPKAEQYGICKIKPPAYWAPPFAVDVDKFKFVPRYYTNKAQFPRPDFKVLGTARTSLRIPVFGHKALDLYTLHKLVHHQNEYDYNKINDDRRWNMIAARMGLQSNGKMSVGSQLKAHYDKILYPYDVWKQNQGKKKIDSPKKMSSTNGKSRMGGRMNGGRAKQDRFDPLANYVCQNCKGGDVEDKMLLCDGCDDSYHTFCLKPPLDDVPKGEWRCPDCLEEKLSRPNDGFGLNKPQGNTLCSMADTFKSDYFNMPVHMVSSEMVEKEFWRIVSAIDEDVIVEYGADLHTMDHGSGFPTVSNSVSDSDEVYINSGWNLNKLPVLNGSVFAHINADISGMKIPWMYVGMCFSTFCWHNEDHWSYSINYLHWGEPKTWYGVPGGKADQFENAMKSAAPELFAQAPDLLHQLVTIMNPNILMKSNVPVYRMDQKAGEFIITFPRAYHAGFNQGYNFAEAVNFAPADWVAMGRECVLHYSRLNRFCVFSHDELVCAMAAEPEKLDYLIALATYKDMLKLFDSEKEQRKAVHEWGLKSTEHVEFEHLADDGRQCNVCKTTLFLSAIACNHSRGSSAKDTKLVCLKHYDQYGCKECKKDPASHIMKYRYTLDELPEMIKGLKARTEKYENWVKTVSEGLRSKNQTLSLEELLELVDEAQTHEYPKTELLESAKKVLAEAEKASKIAKALIGTPAVRTRKGCASDLKFKCSITELKLLSEEISYLRVSLSERQYVTSLYQKAKDLQNKAIEFIESSNAALDEMSDCLEETFILDVEFEEALQLRNKYLREKWLRLANSDDDEDAVWTFDYLRKIIEEGNDIHRNESAEKRMEELCVMFQQAHDWEDTAFKIVSSKAKHPISKLEELVEKSEDIHVALPSLQNLREVITKANNWLEKVKHLQDPKPPFLDDLISIVNIGDCLPVEFEHMKALESQISAANIWKENCMKVFLKRNSTIELIEALVPRREIPTIPQKGKKKRLVTEGPSLTYIANVLGIPPPDVKNETSLTDAFCGNVTTEINAMKALRKANLAKCDPSVEDALFCVCQKPKDVFMIRCELCLEWFHPTCVPLPRLAFDDTDGMPSQAVMAFKIACRQTKFLGPCCSRSRRPEYQILLELLFGLHKLPLRMIEGIAIQCLTDRAMRWQTQCDKFLLIPDIKEAALLVKKHSSSLSTSNVKKVDGEEVLNGEVKSPSHKMFFEPALAFHSTKTNGHVSVDDEIEEDDTKDPMLTPKPSPLKSPMAVEASRELEVALCLAGMQQGAVHASVNQSPLTPTRRSDQSVEQDPKLLQEMENLIIEADLMEVSAEDSDILWKLFDLANPTVAEVRDLKEIQSIIQQEINNKGLESWERKQEVKAKLEMRKRKRTLSDGHEGRLKSGEGTSRRNKKENQECDEDCAAIKCRQPTGKEVNWIQCDLCDGWFHLTCVGLKKSQVKNLEKYKCVKCEDKKQAALCDVDDGSSCDTDSKLSSSENTDGGTDRLELLKEEPPSPESTANAVSVFSKVN</sequence>
<dbReference type="PANTHER" id="PTHR10694">
    <property type="entry name" value="LYSINE-SPECIFIC DEMETHYLASE"/>
    <property type="match status" value="1"/>
</dbReference>